<dbReference type="AlphaFoldDB" id="C1G7U6"/>
<dbReference type="GO" id="GO:0000981">
    <property type="term" value="F:DNA-binding transcription factor activity, RNA polymerase II-specific"/>
    <property type="evidence" value="ECO:0007669"/>
    <property type="project" value="InterPro"/>
</dbReference>
<evidence type="ECO:0000256" key="4">
    <source>
        <dbReference type="ARBA" id="ARBA00023163"/>
    </source>
</evidence>
<evidence type="ECO:0000256" key="3">
    <source>
        <dbReference type="ARBA" id="ARBA00023125"/>
    </source>
</evidence>
<keyword evidence="3" id="KW-0238">DNA-binding</keyword>
<comment type="subcellular location">
    <subcellularLocation>
        <location evidence="1">Nucleus</location>
    </subcellularLocation>
</comment>
<organism evidence="8 9">
    <name type="scientific">Paracoccidioides brasiliensis (strain Pb18)</name>
    <dbReference type="NCBI Taxonomy" id="502780"/>
    <lineage>
        <taxon>Eukaryota</taxon>
        <taxon>Fungi</taxon>
        <taxon>Dikarya</taxon>
        <taxon>Ascomycota</taxon>
        <taxon>Pezizomycotina</taxon>
        <taxon>Eurotiomycetes</taxon>
        <taxon>Eurotiomycetidae</taxon>
        <taxon>Onygenales</taxon>
        <taxon>Ajellomycetaceae</taxon>
        <taxon>Paracoccidioides</taxon>
    </lineage>
</organism>
<dbReference type="GO" id="GO:0005634">
    <property type="term" value="C:nucleus"/>
    <property type="evidence" value="ECO:0007669"/>
    <property type="project" value="UniProtKB-SubCell"/>
</dbReference>
<dbReference type="PROSITE" id="PS00463">
    <property type="entry name" value="ZN2_CY6_FUNGAL_1"/>
    <property type="match status" value="1"/>
</dbReference>
<feature type="region of interest" description="Disordered" evidence="6">
    <location>
        <begin position="488"/>
        <end position="512"/>
    </location>
</feature>
<feature type="compositionally biased region" description="Pro residues" evidence="6">
    <location>
        <begin position="495"/>
        <end position="504"/>
    </location>
</feature>
<keyword evidence="5" id="KW-0539">Nucleus</keyword>
<dbReference type="RefSeq" id="XP_010758800.1">
    <property type="nucleotide sequence ID" value="XM_010760498.1"/>
</dbReference>
<dbReference type="InParanoid" id="C1G7U6"/>
<dbReference type="OMA" id="FDWIQEL"/>
<sequence length="662" mass="73777">MPLPSRSAALPTSPQTSDDGLKFSNESCYTCRRRRVICDRLLPTCKKCHRAKKTCLGYKKPFTWVQGVASRGKMMGLTFGDVAGKNCQSASGVRGAVEPERSQRARSLSSSVLGSAQNNHCGMSGSLVSLQPGYPEPVHTSDSNVEEYQQDGMTLSCSNSGKQSRNDECIYAVDDHLTTISLNLVDPLFQGLDSISRYYLAYYDRKFCALMVLFEIPHRNPYRLLLRMINTCPGLCAAMAAIAACHNLHVLQYSGQSAFDSTSLRQKSSFDSGEEFMHSPNPKVRVAYQHLLLLKQRALRELEENLSNPNKRGDEATIASALLLMVLDMVESGRGTWKLHVEGAKKMLKTRFGRHLAGKEDELSTFPGMVYDSFNMFLAGTCMTFDIMGSTLTPSGTWSEPLSSQLTKSPSLLSDTEKNVWLGCPGPLLRIILFISSLRHADSSLRIPAPIAGIYTVLSQINAFDPRQWAREMQQSIGTNTTELPTSQYHYLDSLPPPAPPAPSSPEESHYWNPPQATMTALSIPSSKVDNSSTEALFHVASAYKIAITLYATRILLHPSADECPFLPEQVTEVLNHLSHIQPSSELFKSLLWPTFIAGAECRCPEQRAWIRDFLDQMWRGFWTVNIRGALRVLDAIWGRESQEDGDWAEYFDRSGVNWLFI</sequence>
<dbReference type="GO" id="GO:0008270">
    <property type="term" value="F:zinc ion binding"/>
    <property type="evidence" value="ECO:0007669"/>
    <property type="project" value="InterPro"/>
</dbReference>
<dbReference type="Gene3D" id="4.10.240.10">
    <property type="entry name" value="Zn(2)-C6 fungal-type DNA-binding domain"/>
    <property type="match status" value="1"/>
</dbReference>
<dbReference type="eggNOG" id="ENOG502SI0U">
    <property type="taxonomic scope" value="Eukaryota"/>
</dbReference>
<evidence type="ECO:0000256" key="6">
    <source>
        <dbReference type="SAM" id="MobiDB-lite"/>
    </source>
</evidence>
<dbReference type="GO" id="GO:0000976">
    <property type="term" value="F:transcription cis-regulatory region binding"/>
    <property type="evidence" value="ECO:0007669"/>
    <property type="project" value="TreeGrafter"/>
</dbReference>
<dbReference type="Pfam" id="PF00172">
    <property type="entry name" value="Zn_clus"/>
    <property type="match status" value="1"/>
</dbReference>
<dbReference type="VEuPathDB" id="FungiDB:PADG_03251"/>
<evidence type="ECO:0000256" key="1">
    <source>
        <dbReference type="ARBA" id="ARBA00004123"/>
    </source>
</evidence>
<dbReference type="OrthoDB" id="5380854at2759"/>
<keyword evidence="2" id="KW-0805">Transcription regulation</keyword>
<keyword evidence="9" id="KW-1185">Reference proteome</keyword>
<dbReference type="STRING" id="502780.C1G7U6"/>
<evidence type="ECO:0000313" key="8">
    <source>
        <dbReference type="EMBL" id="EEH47153.1"/>
    </source>
</evidence>
<protein>
    <recommendedName>
        <fullName evidence="7">Zn(2)-C6 fungal-type domain-containing protein</fullName>
    </recommendedName>
</protein>
<reference evidence="8 9" key="1">
    <citation type="journal article" date="2011" name="PLoS Genet.">
        <title>Comparative genomic analysis of human fungal pathogens causing paracoccidioidomycosis.</title>
        <authorList>
            <person name="Desjardins C.A."/>
            <person name="Champion M.D."/>
            <person name="Holder J.W."/>
            <person name="Muszewska A."/>
            <person name="Goldberg J."/>
            <person name="Bailao A.M."/>
            <person name="Brigido M.M."/>
            <person name="Ferreira M.E."/>
            <person name="Garcia A.M."/>
            <person name="Grynberg M."/>
            <person name="Gujja S."/>
            <person name="Heiman D.I."/>
            <person name="Henn M.R."/>
            <person name="Kodira C.D."/>
            <person name="Leon-Narvaez H."/>
            <person name="Longo L.V."/>
            <person name="Ma L.J."/>
            <person name="Malavazi I."/>
            <person name="Matsuo A.L."/>
            <person name="Morais F.V."/>
            <person name="Pereira M."/>
            <person name="Rodriguez-Brito S."/>
            <person name="Sakthikumar S."/>
            <person name="Salem-Izacc S.M."/>
            <person name="Sykes S.M."/>
            <person name="Teixeira M.M."/>
            <person name="Vallejo M.C."/>
            <person name="Walter M.E."/>
            <person name="Yandava C."/>
            <person name="Young S."/>
            <person name="Zeng Q."/>
            <person name="Zucker J."/>
            <person name="Felipe M.S."/>
            <person name="Goldman G.H."/>
            <person name="Haas B.J."/>
            <person name="McEwen J.G."/>
            <person name="Nino-Vega G."/>
            <person name="Puccia R."/>
            <person name="San-Blas G."/>
            <person name="Soares C.M."/>
            <person name="Birren B.W."/>
            <person name="Cuomo C.A."/>
        </authorList>
    </citation>
    <scope>NUCLEOTIDE SEQUENCE [LARGE SCALE GENOMIC DNA]</scope>
    <source>
        <strain evidence="8 9">Pb18</strain>
    </source>
</reference>
<proteinExistence type="predicted"/>
<dbReference type="Proteomes" id="UP000001628">
    <property type="component" value="Unassembled WGS sequence"/>
</dbReference>
<dbReference type="GeneID" id="22582592"/>
<dbReference type="PANTHER" id="PTHR37534:SF51">
    <property type="entry name" value="ACRIFLAVINE SENSITIVITY CONTROL PROTEIN ACR-2"/>
    <property type="match status" value="1"/>
</dbReference>
<dbReference type="HOGENOM" id="CLU_020030_1_0_1"/>
<dbReference type="InterPro" id="IPR001138">
    <property type="entry name" value="Zn2Cys6_DnaBD"/>
</dbReference>
<feature type="domain" description="Zn(2)-C6 fungal-type" evidence="7">
    <location>
        <begin position="27"/>
        <end position="55"/>
    </location>
</feature>
<gene>
    <name evidence="8" type="ORF">PADG_03251</name>
</gene>
<dbReference type="PROSITE" id="PS50048">
    <property type="entry name" value="ZN2_CY6_FUNGAL_2"/>
    <property type="match status" value="1"/>
</dbReference>
<dbReference type="CDD" id="cd00067">
    <property type="entry name" value="GAL4"/>
    <property type="match status" value="1"/>
</dbReference>
<dbReference type="KEGG" id="pbn:PADG_03251"/>
<accession>C1G7U6</accession>
<dbReference type="EMBL" id="KN275959">
    <property type="protein sequence ID" value="EEH47153.1"/>
    <property type="molecule type" value="Genomic_DNA"/>
</dbReference>
<keyword evidence="4" id="KW-0804">Transcription</keyword>
<dbReference type="Pfam" id="PF11951">
    <property type="entry name" value="Fungal_trans_2"/>
    <property type="match status" value="1"/>
</dbReference>
<dbReference type="InterPro" id="IPR021858">
    <property type="entry name" value="Fun_TF"/>
</dbReference>
<evidence type="ECO:0000256" key="5">
    <source>
        <dbReference type="ARBA" id="ARBA00023242"/>
    </source>
</evidence>
<name>C1G7U6_PARBD</name>
<dbReference type="PANTHER" id="PTHR37534">
    <property type="entry name" value="TRANSCRIPTIONAL ACTIVATOR PROTEIN UGA3"/>
    <property type="match status" value="1"/>
</dbReference>
<evidence type="ECO:0000259" key="7">
    <source>
        <dbReference type="PROSITE" id="PS50048"/>
    </source>
</evidence>
<evidence type="ECO:0000313" key="9">
    <source>
        <dbReference type="Proteomes" id="UP000001628"/>
    </source>
</evidence>
<dbReference type="SUPFAM" id="SSF57701">
    <property type="entry name" value="Zn2/Cys6 DNA-binding domain"/>
    <property type="match status" value="1"/>
</dbReference>
<dbReference type="InterPro" id="IPR036864">
    <property type="entry name" value="Zn2-C6_fun-type_DNA-bd_sf"/>
</dbReference>
<dbReference type="GO" id="GO:0045944">
    <property type="term" value="P:positive regulation of transcription by RNA polymerase II"/>
    <property type="evidence" value="ECO:0007669"/>
    <property type="project" value="TreeGrafter"/>
</dbReference>
<evidence type="ECO:0000256" key="2">
    <source>
        <dbReference type="ARBA" id="ARBA00023015"/>
    </source>
</evidence>